<evidence type="ECO:0000313" key="1">
    <source>
        <dbReference type="EMBL" id="EFE07093.1"/>
    </source>
</evidence>
<accession>D4BFF6</accession>
<dbReference type="HOGENOM" id="CLU_3231514_0_0_6"/>
<comment type="caution">
    <text evidence="1">The sequence shown here is derived from an EMBL/GenBank/DDBJ whole genome shotgun (WGS) entry which is preliminary data.</text>
</comment>
<protein>
    <submittedName>
        <fullName evidence="1">Uncharacterized protein</fullName>
    </submittedName>
</protein>
<reference evidence="1 2" key="1">
    <citation type="submission" date="2010-02" db="EMBL/GenBank/DDBJ databases">
        <authorList>
            <person name="Weinstock G."/>
            <person name="Sodergren E."/>
            <person name="Clifton S."/>
            <person name="Fulton L."/>
            <person name="Fulton B."/>
            <person name="Courtney L."/>
            <person name="Fronick C."/>
            <person name="Harrison M."/>
            <person name="Strong C."/>
            <person name="Farmer C."/>
            <person name="Delahaunty K."/>
            <person name="Markovic C."/>
            <person name="Hall O."/>
            <person name="Minx P."/>
            <person name="Tomlinson C."/>
            <person name="Mitreva M."/>
            <person name="Nelson J."/>
            <person name="Hou S."/>
            <person name="Wollam A."/>
            <person name="Pepin K.H."/>
            <person name="Johnson M."/>
            <person name="Bhonagiri V."/>
            <person name="Zhang X."/>
            <person name="Suruliraj S."/>
            <person name="Warren W."/>
            <person name="Chinwalla A."/>
            <person name="Mardis E.R."/>
            <person name="Wilson R.K."/>
        </authorList>
    </citation>
    <scope>NUCLEOTIDE SEQUENCE [LARGE SCALE GENOMIC DNA]</scope>
    <source>
        <strain evidence="1 2">ATCC 29220</strain>
    </source>
</reference>
<organism evidence="1 2">
    <name type="scientific">Citrobacter youngae ATCC 29220</name>
    <dbReference type="NCBI Taxonomy" id="500640"/>
    <lineage>
        <taxon>Bacteria</taxon>
        <taxon>Pseudomonadati</taxon>
        <taxon>Pseudomonadota</taxon>
        <taxon>Gammaproteobacteria</taxon>
        <taxon>Enterobacterales</taxon>
        <taxon>Enterobacteriaceae</taxon>
        <taxon>Citrobacter</taxon>
        <taxon>Citrobacter freundii complex</taxon>
    </lineage>
</organism>
<proteinExistence type="predicted"/>
<sequence>MVSCELKWLKRVCQNPVMRWRSVVDWCSDVDFVRHFPATSRLK</sequence>
<gene>
    <name evidence="1" type="ORF">CIT292_08972</name>
</gene>
<dbReference type="Proteomes" id="UP000003880">
    <property type="component" value="Unassembled WGS sequence"/>
</dbReference>
<dbReference type="AlphaFoldDB" id="D4BFF6"/>
<name>D4BFF6_9ENTR</name>
<evidence type="ECO:0000313" key="2">
    <source>
        <dbReference type="Proteomes" id="UP000003880"/>
    </source>
</evidence>
<dbReference type="EMBL" id="ABWL02000016">
    <property type="protein sequence ID" value="EFE07093.1"/>
    <property type="molecule type" value="Genomic_DNA"/>
</dbReference>